<evidence type="ECO:0000313" key="11">
    <source>
        <dbReference type="Proteomes" id="UP000608513"/>
    </source>
</evidence>
<dbReference type="SUPFAM" id="SSF48452">
    <property type="entry name" value="TPR-like"/>
    <property type="match status" value="1"/>
</dbReference>
<evidence type="ECO:0000256" key="6">
    <source>
        <dbReference type="PROSITE-ProRule" id="PRU00339"/>
    </source>
</evidence>
<dbReference type="PROSITE" id="PS50005">
    <property type="entry name" value="TPR"/>
    <property type="match status" value="1"/>
</dbReference>
<dbReference type="InterPro" id="IPR051156">
    <property type="entry name" value="Mito/Outer_Membr_Metalloprot"/>
</dbReference>
<dbReference type="RefSeq" id="WP_187076124.1">
    <property type="nucleotide sequence ID" value="NZ_JACORT010000003.1"/>
</dbReference>
<dbReference type="AlphaFoldDB" id="A0A923MQK7"/>
<organism evidence="10 11">
    <name type="scientific">Ramlibacter cellulosilyticus</name>
    <dbReference type="NCBI Taxonomy" id="2764187"/>
    <lineage>
        <taxon>Bacteria</taxon>
        <taxon>Pseudomonadati</taxon>
        <taxon>Pseudomonadota</taxon>
        <taxon>Betaproteobacteria</taxon>
        <taxon>Burkholderiales</taxon>
        <taxon>Comamonadaceae</taxon>
        <taxon>Ramlibacter</taxon>
    </lineage>
</organism>
<reference evidence="10" key="1">
    <citation type="submission" date="2020-08" db="EMBL/GenBank/DDBJ databases">
        <title>Ramlibacter sp. USB13 16S ribosomal RNA gene genome sequencing and assembly.</title>
        <authorList>
            <person name="Kang M."/>
        </authorList>
    </citation>
    <scope>NUCLEOTIDE SEQUENCE</scope>
    <source>
        <strain evidence="10">USB13</strain>
    </source>
</reference>
<proteinExistence type="inferred from homology"/>
<keyword evidence="6" id="KW-0802">TPR repeat</keyword>
<comment type="similarity">
    <text evidence="7">Belongs to the peptidase M48 family.</text>
</comment>
<dbReference type="GO" id="GO:0004222">
    <property type="term" value="F:metalloendopeptidase activity"/>
    <property type="evidence" value="ECO:0007669"/>
    <property type="project" value="InterPro"/>
</dbReference>
<feature type="signal peptide" evidence="8">
    <location>
        <begin position="1"/>
        <end position="31"/>
    </location>
</feature>
<accession>A0A923MQK7</accession>
<dbReference type="PANTHER" id="PTHR22726">
    <property type="entry name" value="METALLOENDOPEPTIDASE OMA1"/>
    <property type="match status" value="1"/>
</dbReference>
<feature type="domain" description="Peptidase M48" evidence="9">
    <location>
        <begin position="74"/>
        <end position="256"/>
    </location>
</feature>
<dbReference type="CDD" id="cd07324">
    <property type="entry name" value="M48C_Oma1-like"/>
    <property type="match status" value="1"/>
</dbReference>
<gene>
    <name evidence="10" type="ORF">H8N03_10580</name>
</gene>
<dbReference type="EMBL" id="JACORT010000003">
    <property type="protein sequence ID" value="MBC5783390.1"/>
    <property type="molecule type" value="Genomic_DNA"/>
</dbReference>
<dbReference type="Pfam" id="PF01435">
    <property type="entry name" value="Peptidase_M48"/>
    <property type="match status" value="1"/>
</dbReference>
<evidence type="ECO:0000256" key="1">
    <source>
        <dbReference type="ARBA" id="ARBA00022670"/>
    </source>
</evidence>
<keyword evidence="11" id="KW-1185">Reference proteome</keyword>
<feature type="repeat" description="TPR" evidence="6">
    <location>
        <begin position="345"/>
        <end position="378"/>
    </location>
</feature>
<protein>
    <submittedName>
        <fullName evidence="10">M48 family metalloprotease</fullName>
    </submittedName>
</protein>
<evidence type="ECO:0000313" key="10">
    <source>
        <dbReference type="EMBL" id="MBC5783390.1"/>
    </source>
</evidence>
<evidence type="ECO:0000256" key="4">
    <source>
        <dbReference type="ARBA" id="ARBA00022833"/>
    </source>
</evidence>
<evidence type="ECO:0000256" key="2">
    <source>
        <dbReference type="ARBA" id="ARBA00022723"/>
    </source>
</evidence>
<evidence type="ECO:0000256" key="3">
    <source>
        <dbReference type="ARBA" id="ARBA00022801"/>
    </source>
</evidence>
<dbReference type="GO" id="GO:0016020">
    <property type="term" value="C:membrane"/>
    <property type="evidence" value="ECO:0007669"/>
    <property type="project" value="TreeGrafter"/>
</dbReference>
<comment type="cofactor">
    <cofactor evidence="7">
        <name>Zn(2+)</name>
        <dbReference type="ChEBI" id="CHEBI:29105"/>
    </cofactor>
    <text evidence="7">Binds 1 zinc ion per subunit.</text>
</comment>
<dbReference type="GO" id="GO:0051603">
    <property type="term" value="P:proteolysis involved in protein catabolic process"/>
    <property type="evidence" value="ECO:0007669"/>
    <property type="project" value="TreeGrafter"/>
</dbReference>
<keyword evidence="1 7" id="KW-0645">Protease</keyword>
<keyword evidence="2" id="KW-0479">Metal-binding</keyword>
<feature type="chain" id="PRO_5037226845" evidence="8">
    <location>
        <begin position="32"/>
        <end position="392"/>
    </location>
</feature>
<dbReference type="Proteomes" id="UP000608513">
    <property type="component" value="Unassembled WGS sequence"/>
</dbReference>
<keyword evidence="8" id="KW-0732">Signal</keyword>
<keyword evidence="4 7" id="KW-0862">Zinc</keyword>
<name>A0A923MQK7_9BURK</name>
<evidence type="ECO:0000256" key="7">
    <source>
        <dbReference type="RuleBase" id="RU003983"/>
    </source>
</evidence>
<dbReference type="PANTHER" id="PTHR22726:SF1">
    <property type="entry name" value="METALLOENDOPEPTIDASE OMA1, MITOCHONDRIAL"/>
    <property type="match status" value="1"/>
</dbReference>
<evidence type="ECO:0000256" key="5">
    <source>
        <dbReference type="ARBA" id="ARBA00023049"/>
    </source>
</evidence>
<dbReference type="Gene3D" id="1.25.40.10">
    <property type="entry name" value="Tetratricopeptide repeat domain"/>
    <property type="match status" value="1"/>
</dbReference>
<evidence type="ECO:0000259" key="9">
    <source>
        <dbReference type="Pfam" id="PF01435"/>
    </source>
</evidence>
<sequence length="392" mass="43437">MNRFPRTRRFLRSACTRGVAVATLVVLPALAQDLSAIKVPPRFTRPAADTDEGGLWGLMDREEARLKRSPLTIRDKELQAYLQDLVCRVSEGHCPDIRVTPVRTPHFNAMMAPNGMMIVWSGLLLRVENEAQLAAILGHELGHYLERHTVEQLRAQKDTAVLSTMVGMIGGVGTFLGQIGLAANLMAFSREHEVRADRMGMRLMRLAGYDGREAAAVWSNLLEELKVTGGKDAGKHGDIFDTHPVTAGRRDELRQLAGDAGGIIGEERYRQVIAPMRLGWLQDEVKRGQYEESLVLFGRMLRKDAKDAQVLFARGEVYRLRDEGGDAERALADLNLASGLDKAPAETFRSLGLLYRQRSDKAAAADAFKTYLARAPQAADAAMVRSYLEEVQ</sequence>
<keyword evidence="5 7" id="KW-0482">Metalloprotease</keyword>
<dbReference type="InterPro" id="IPR001915">
    <property type="entry name" value="Peptidase_M48"/>
</dbReference>
<dbReference type="InterPro" id="IPR011990">
    <property type="entry name" value="TPR-like_helical_dom_sf"/>
</dbReference>
<dbReference type="InterPro" id="IPR019734">
    <property type="entry name" value="TPR_rpt"/>
</dbReference>
<keyword evidence="3 7" id="KW-0378">Hydrolase</keyword>
<dbReference type="GO" id="GO:0046872">
    <property type="term" value="F:metal ion binding"/>
    <property type="evidence" value="ECO:0007669"/>
    <property type="project" value="UniProtKB-KW"/>
</dbReference>
<comment type="caution">
    <text evidence="10">The sequence shown here is derived from an EMBL/GenBank/DDBJ whole genome shotgun (WGS) entry which is preliminary data.</text>
</comment>
<evidence type="ECO:0000256" key="8">
    <source>
        <dbReference type="SAM" id="SignalP"/>
    </source>
</evidence>
<dbReference type="Gene3D" id="3.30.2010.10">
    <property type="entry name" value="Metalloproteases ('zincins'), catalytic domain"/>
    <property type="match status" value="1"/>
</dbReference>